<evidence type="ECO:0000259" key="9">
    <source>
        <dbReference type="Pfam" id="PF00482"/>
    </source>
</evidence>
<dbReference type="InterPro" id="IPR042094">
    <property type="entry name" value="T2SS_GspF_sf"/>
</dbReference>
<evidence type="ECO:0000313" key="10">
    <source>
        <dbReference type="EMBL" id="ADI28844.1"/>
    </source>
</evidence>
<dbReference type="OrthoDB" id="9805682at2"/>
<keyword evidence="11" id="KW-1185">Reference proteome</keyword>
<keyword evidence="3" id="KW-1003">Cell membrane</keyword>
<keyword evidence="6 8" id="KW-1133">Transmembrane helix</keyword>
<evidence type="ECO:0000256" key="4">
    <source>
        <dbReference type="ARBA" id="ARBA00022519"/>
    </source>
</evidence>
<name>D7DMD3_METV0</name>
<dbReference type="InterPro" id="IPR003004">
    <property type="entry name" value="GspF/PilC"/>
</dbReference>
<proteinExistence type="inferred from homology"/>
<reference evidence="10 11" key="2">
    <citation type="journal article" date="2011" name="J. Bacteriol.">
        <title>Genomes of three methylotrophs from a single niche uncover genetic and metabolic divergence of Methylophilaceae.</title>
        <authorList>
            <person name="Lapidus A."/>
            <person name="Clum A."/>
            <person name="Labutti K."/>
            <person name="Kaluzhnaya M.G."/>
            <person name="Lim S."/>
            <person name="Beck D.A."/>
            <person name="Glavina Del Rio T."/>
            <person name="Nolan M."/>
            <person name="Mavromatis K."/>
            <person name="Huntemann M."/>
            <person name="Lucas S."/>
            <person name="Lidstrom M.E."/>
            <person name="Ivanova N."/>
            <person name="Chistoserdova L."/>
        </authorList>
    </citation>
    <scope>NUCLEOTIDE SEQUENCE [LARGE SCALE GENOMIC DNA]</scope>
    <source>
        <strain evidence="10 11">301</strain>
    </source>
</reference>
<keyword evidence="7 8" id="KW-0472">Membrane</keyword>
<evidence type="ECO:0000313" key="11">
    <source>
        <dbReference type="Proteomes" id="UP000000383"/>
    </source>
</evidence>
<sequence length="393" mass="44289">MRYEVKAFMEGAGVTTLTFEALDEREVIGQVKAQGYAVLAVKPKQASSKWGGGQFSLVLFSQELYALLEAGLTQVEAFETMAEKETRTENRKMLVEIISKLREGHSLSTALQQFSSVFPALYVSTIRASEKTGDLSESLSRYIAYQSQMDLVRKKIVSASIYPVLLIGVGSLVTLFLMLYVVPKFSKIYEDIGTDLPFFSKLLMNWGHLLDTHKALVFAGLVGFLITVVYVVSQPAFQQWMMRWLWRIPAVGERIRVYQLARFYRTLGMLLRGGIPVVSALEMVSGLLQPILRRQLVQASNSIREGKPISHAMEQFGLTTPVALRLLRVGERTGGMGEMTERIANFYDDEMARWVDWFTRLFEPLLMAFIGLIIGGIVIMMYFPIFELAGSIQ</sequence>
<comment type="similarity">
    <text evidence="2">Belongs to the GSP F family.</text>
</comment>
<organism evidence="10 11">
    <name type="scientific">Methylotenera versatilis (strain 301)</name>
    <dbReference type="NCBI Taxonomy" id="666681"/>
    <lineage>
        <taxon>Bacteria</taxon>
        <taxon>Pseudomonadati</taxon>
        <taxon>Pseudomonadota</taxon>
        <taxon>Betaproteobacteria</taxon>
        <taxon>Nitrosomonadales</taxon>
        <taxon>Methylophilaceae</taxon>
        <taxon>Methylotenera</taxon>
    </lineage>
</organism>
<gene>
    <name evidence="10" type="ordered locus">M301_0460</name>
</gene>
<dbReference type="PANTHER" id="PTHR30012">
    <property type="entry name" value="GENERAL SECRETION PATHWAY PROTEIN"/>
    <property type="match status" value="1"/>
</dbReference>
<comment type="subcellular location">
    <subcellularLocation>
        <location evidence="1">Cell inner membrane</location>
        <topology evidence="1">Multi-pass membrane protein</topology>
    </subcellularLocation>
</comment>
<evidence type="ECO:0000256" key="3">
    <source>
        <dbReference type="ARBA" id="ARBA00022475"/>
    </source>
</evidence>
<dbReference type="KEGG" id="meh:M301_0460"/>
<dbReference type="InterPro" id="IPR018076">
    <property type="entry name" value="T2SS_GspF_dom"/>
</dbReference>
<dbReference type="Gene3D" id="1.20.81.30">
    <property type="entry name" value="Type II secretion system (T2SS), domain F"/>
    <property type="match status" value="2"/>
</dbReference>
<dbReference type="Pfam" id="PF00482">
    <property type="entry name" value="T2SSF"/>
    <property type="match status" value="2"/>
</dbReference>
<dbReference type="EMBL" id="CP002056">
    <property type="protein sequence ID" value="ADI28844.1"/>
    <property type="molecule type" value="Genomic_DNA"/>
</dbReference>
<accession>D7DMD3</accession>
<evidence type="ECO:0000256" key="5">
    <source>
        <dbReference type="ARBA" id="ARBA00022692"/>
    </source>
</evidence>
<protein>
    <submittedName>
        <fullName evidence="10">Type II secretion system F domain protein</fullName>
    </submittedName>
</protein>
<dbReference type="AlphaFoldDB" id="D7DMD3"/>
<dbReference type="GO" id="GO:0005886">
    <property type="term" value="C:plasma membrane"/>
    <property type="evidence" value="ECO:0007669"/>
    <property type="project" value="UniProtKB-SubCell"/>
</dbReference>
<dbReference type="HOGENOM" id="CLU_035032_0_1_4"/>
<feature type="domain" description="Type II secretion system protein GspF" evidence="9">
    <location>
        <begin position="263"/>
        <end position="384"/>
    </location>
</feature>
<evidence type="ECO:0000256" key="1">
    <source>
        <dbReference type="ARBA" id="ARBA00004429"/>
    </source>
</evidence>
<dbReference type="STRING" id="666681.M301_0460"/>
<dbReference type="PRINTS" id="PR00812">
    <property type="entry name" value="BCTERIALGSPF"/>
</dbReference>
<keyword evidence="4" id="KW-0997">Cell inner membrane</keyword>
<feature type="transmembrane region" description="Helical" evidence="8">
    <location>
        <begin position="161"/>
        <end position="182"/>
    </location>
</feature>
<dbReference type="RefSeq" id="WP_013147160.1">
    <property type="nucleotide sequence ID" value="NC_014207.1"/>
</dbReference>
<evidence type="ECO:0000256" key="6">
    <source>
        <dbReference type="ARBA" id="ARBA00022989"/>
    </source>
</evidence>
<dbReference type="eggNOG" id="COG1459">
    <property type="taxonomic scope" value="Bacteria"/>
</dbReference>
<dbReference type="Proteomes" id="UP000000383">
    <property type="component" value="Chromosome"/>
</dbReference>
<dbReference type="GO" id="GO:0015628">
    <property type="term" value="P:protein secretion by the type II secretion system"/>
    <property type="evidence" value="ECO:0007669"/>
    <property type="project" value="TreeGrafter"/>
</dbReference>
<feature type="transmembrane region" description="Helical" evidence="8">
    <location>
        <begin position="361"/>
        <end position="383"/>
    </location>
</feature>
<evidence type="ECO:0000256" key="2">
    <source>
        <dbReference type="ARBA" id="ARBA00005745"/>
    </source>
</evidence>
<feature type="domain" description="Type II secretion system protein GspF" evidence="9">
    <location>
        <begin position="60"/>
        <end position="183"/>
    </location>
</feature>
<evidence type="ECO:0000256" key="7">
    <source>
        <dbReference type="ARBA" id="ARBA00023136"/>
    </source>
</evidence>
<reference evidence="11" key="1">
    <citation type="submission" date="2010-05" db="EMBL/GenBank/DDBJ databases">
        <title>Complete sequence of Methylotenera sp. 301.</title>
        <authorList>
            <person name="Lucas S."/>
            <person name="Copeland A."/>
            <person name="Lapidus A."/>
            <person name="Cheng J.-F."/>
            <person name="Bruce D."/>
            <person name="Goodwin L."/>
            <person name="Pitluck S."/>
            <person name="Clum A."/>
            <person name="Land M."/>
            <person name="Hauser L."/>
            <person name="Kyrpides N."/>
            <person name="Ivanova N."/>
            <person name="Chistoservova L."/>
            <person name="Kalyuzhnaya M."/>
            <person name="Woyke T."/>
        </authorList>
    </citation>
    <scope>NUCLEOTIDE SEQUENCE [LARGE SCALE GENOMIC DNA]</scope>
    <source>
        <strain evidence="11">301</strain>
    </source>
</reference>
<dbReference type="PANTHER" id="PTHR30012:SF7">
    <property type="entry name" value="PROTEIN TRANSPORT PROTEIN HOFC HOMOLOG"/>
    <property type="match status" value="1"/>
</dbReference>
<feature type="transmembrane region" description="Helical" evidence="8">
    <location>
        <begin position="215"/>
        <end position="233"/>
    </location>
</feature>
<keyword evidence="5 8" id="KW-0812">Transmembrane</keyword>
<evidence type="ECO:0000256" key="8">
    <source>
        <dbReference type="SAM" id="Phobius"/>
    </source>
</evidence>